<evidence type="ECO:0000313" key="2">
    <source>
        <dbReference type="Proteomes" id="UP001596002"/>
    </source>
</evidence>
<comment type="caution">
    <text evidence="1">The sequence shown here is derived from an EMBL/GenBank/DDBJ whole genome shotgun (WGS) entry which is preliminary data.</text>
</comment>
<dbReference type="Gene3D" id="3.40.50.1000">
    <property type="entry name" value="HAD superfamily/HAD-like"/>
    <property type="match status" value="1"/>
</dbReference>
<keyword evidence="2" id="KW-1185">Reference proteome</keyword>
<dbReference type="InterPro" id="IPR036412">
    <property type="entry name" value="HAD-like_sf"/>
</dbReference>
<reference evidence="2" key="1">
    <citation type="journal article" date="2019" name="Int. J. Syst. Evol. Microbiol.">
        <title>The Global Catalogue of Microorganisms (GCM) 10K type strain sequencing project: providing services to taxonomists for standard genome sequencing and annotation.</title>
        <authorList>
            <consortium name="The Broad Institute Genomics Platform"/>
            <consortium name="The Broad Institute Genome Sequencing Center for Infectious Disease"/>
            <person name="Wu L."/>
            <person name="Ma J."/>
        </authorList>
    </citation>
    <scope>NUCLEOTIDE SEQUENCE [LARGE SCALE GENOMIC DNA]</scope>
    <source>
        <strain evidence="2">WYCCWR 12678</strain>
    </source>
</reference>
<proteinExistence type="predicted"/>
<dbReference type="RefSeq" id="WP_380024781.1">
    <property type="nucleotide sequence ID" value="NZ_JBHSHC010000033.1"/>
</dbReference>
<sequence>MIKAIVFDFDGLIFDTETHEYRVLEEIYKSHGAELPLEVWGQCVGTHANFFDAYAYLEQCIGKPVDRDVLGKQRREMFDLRVENETALPGVENYLVAAKRLGLKIGLASSSNRAWVTRWLTKLNLLDYFECIRTADDVEHVKPDPALYLKACECLGVQPQEAIAFEDSPNGAIAAKRAGMHCVIVPNFVTTTLTFGEHDLRLNSMAEMELEKVIERLERK</sequence>
<dbReference type="PANTHER" id="PTHR18901:SF38">
    <property type="entry name" value="PSEUDOURIDINE-5'-PHOSPHATASE"/>
    <property type="match status" value="1"/>
</dbReference>
<evidence type="ECO:0000313" key="1">
    <source>
        <dbReference type="EMBL" id="MFC4766891.1"/>
    </source>
</evidence>
<name>A0ABV9PXD1_9BACL</name>
<dbReference type="InterPro" id="IPR023214">
    <property type="entry name" value="HAD_sf"/>
</dbReference>
<dbReference type="SFLD" id="SFLDG01129">
    <property type="entry name" value="C1.5:_HAD__Beta-PGM__Phosphata"/>
    <property type="match status" value="1"/>
</dbReference>
<dbReference type="InterPro" id="IPR023198">
    <property type="entry name" value="PGP-like_dom2"/>
</dbReference>
<dbReference type="SFLD" id="SFLDS00003">
    <property type="entry name" value="Haloacid_Dehalogenase"/>
    <property type="match status" value="1"/>
</dbReference>
<accession>A0ABV9PXD1</accession>
<dbReference type="NCBIfam" id="TIGR01509">
    <property type="entry name" value="HAD-SF-IA-v3"/>
    <property type="match status" value="1"/>
</dbReference>
<dbReference type="EMBL" id="JBHSHC010000033">
    <property type="protein sequence ID" value="MFC4766891.1"/>
    <property type="molecule type" value="Genomic_DNA"/>
</dbReference>
<dbReference type="InterPro" id="IPR041492">
    <property type="entry name" value="HAD_2"/>
</dbReference>
<protein>
    <submittedName>
        <fullName evidence="1">HAD family hydrolase</fullName>
    </submittedName>
</protein>
<organism evidence="1 2">
    <name type="scientific">Effusibacillus consociatus</name>
    <dbReference type="NCBI Taxonomy" id="1117041"/>
    <lineage>
        <taxon>Bacteria</taxon>
        <taxon>Bacillati</taxon>
        <taxon>Bacillota</taxon>
        <taxon>Bacilli</taxon>
        <taxon>Bacillales</taxon>
        <taxon>Alicyclobacillaceae</taxon>
        <taxon>Effusibacillus</taxon>
    </lineage>
</organism>
<dbReference type="PANTHER" id="PTHR18901">
    <property type="entry name" value="2-DEOXYGLUCOSE-6-PHOSPHATE PHOSPHATASE 2"/>
    <property type="match status" value="1"/>
</dbReference>
<dbReference type="Gene3D" id="1.10.150.240">
    <property type="entry name" value="Putative phosphatase, domain 2"/>
    <property type="match status" value="1"/>
</dbReference>
<dbReference type="Proteomes" id="UP001596002">
    <property type="component" value="Unassembled WGS sequence"/>
</dbReference>
<dbReference type="Pfam" id="PF13419">
    <property type="entry name" value="HAD_2"/>
    <property type="match status" value="1"/>
</dbReference>
<dbReference type="PRINTS" id="PR00413">
    <property type="entry name" value="HADHALOGNASE"/>
</dbReference>
<gene>
    <name evidence="1" type="ORF">ACFO8Q_05855</name>
</gene>
<dbReference type="SFLD" id="SFLDG01135">
    <property type="entry name" value="C1.5.6:_HAD__Beta-PGM__Phospha"/>
    <property type="match status" value="1"/>
</dbReference>
<dbReference type="GO" id="GO:0016787">
    <property type="term" value="F:hydrolase activity"/>
    <property type="evidence" value="ECO:0007669"/>
    <property type="project" value="UniProtKB-KW"/>
</dbReference>
<dbReference type="InterPro" id="IPR006439">
    <property type="entry name" value="HAD-SF_hydro_IA"/>
</dbReference>
<dbReference type="CDD" id="cd16423">
    <property type="entry name" value="HAD_BPGM-like"/>
    <property type="match status" value="1"/>
</dbReference>
<dbReference type="SUPFAM" id="SSF56784">
    <property type="entry name" value="HAD-like"/>
    <property type="match status" value="1"/>
</dbReference>
<keyword evidence="1" id="KW-0378">Hydrolase</keyword>